<name>A0A8K0H3Z9_9ROSA</name>
<dbReference type="AlphaFoldDB" id="A0A8K0H3Z9"/>
<evidence type="ECO:0000313" key="1">
    <source>
        <dbReference type="EMBL" id="KAF3445332.1"/>
    </source>
</evidence>
<comment type="caution">
    <text evidence="1">The sequence shown here is derived from an EMBL/GenBank/DDBJ whole genome shotgun (WGS) entry which is preliminary data.</text>
</comment>
<evidence type="ECO:0000313" key="2">
    <source>
        <dbReference type="Proteomes" id="UP000796880"/>
    </source>
</evidence>
<organism evidence="1 2">
    <name type="scientific">Rhamnella rubrinervis</name>
    <dbReference type="NCBI Taxonomy" id="2594499"/>
    <lineage>
        <taxon>Eukaryota</taxon>
        <taxon>Viridiplantae</taxon>
        <taxon>Streptophyta</taxon>
        <taxon>Embryophyta</taxon>
        <taxon>Tracheophyta</taxon>
        <taxon>Spermatophyta</taxon>
        <taxon>Magnoliopsida</taxon>
        <taxon>eudicotyledons</taxon>
        <taxon>Gunneridae</taxon>
        <taxon>Pentapetalae</taxon>
        <taxon>rosids</taxon>
        <taxon>fabids</taxon>
        <taxon>Rosales</taxon>
        <taxon>Rhamnaceae</taxon>
        <taxon>rhamnoid group</taxon>
        <taxon>Rhamneae</taxon>
        <taxon>Rhamnella</taxon>
    </lineage>
</organism>
<dbReference type="EMBL" id="VOIH02000005">
    <property type="protein sequence ID" value="KAF3445332.1"/>
    <property type="molecule type" value="Genomic_DNA"/>
</dbReference>
<gene>
    <name evidence="1" type="ORF">FNV43_RR10508</name>
</gene>
<sequence>MASLGPWYGREQRRIQRLKIVRVGYVRPAHEPLPWRVQPGQGHCRDETTAIASVDVDWRETDTPQVFRADLPGYSFSSVYSIHKYISNMSGMLEAKVKMATCKTLAPNA</sequence>
<reference evidence="1" key="1">
    <citation type="submission" date="2020-03" db="EMBL/GenBank/DDBJ databases">
        <title>A high-quality chromosome-level genome assembly of a woody plant with both climbing and erect habits, Rhamnella rubrinervis.</title>
        <authorList>
            <person name="Lu Z."/>
            <person name="Yang Y."/>
            <person name="Zhu X."/>
            <person name="Sun Y."/>
        </authorList>
    </citation>
    <scope>NUCLEOTIDE SEQUENCE</scope>
    <source>
        <strain evidence="1">BYM</strain>
        <tissue evidence="1">Leaf</tissue>
    </source>
</reference>
<protein>
    <submittedName>
        <fullName evidence="1">Uncharacterized protein</fullName>
    </submittedName>
</protein>
<dbReference type="OrthoDB" id="1245404at2759"/>
<accession>A0A8K0H3Z9</accession>
<proteinExistence type="predicted"/>
<keyword evidence="2" id="KW-1185">Reference proteome</keyword>
<dbReference type="Proteomes" id="UP000796880">
    <property type="component" value="Unassembled WGS sequence"/>
</dbReference>